<dbReference type="EMBL" id="LNQE01001025">
    <property type="protein sequence ID" value="KUG21740.1"/>
    <property type="molecule type" value="Genomic_DNA"/>
</dbReference>
<accession>A0A0W8FLK6</accession>
<evidence type="ECO:0000313" key="1">
    <source>
        <dbReference type="EMBL" id="KUG21740.1"/>
    </source>
</evidence>
<sequence>MTALRLIKYVLDNNIGLSINYCSPIYKHRFQKKGYRERLQSYIKESYEDLTEYGFIRRLSIQDIPVNIENIIKVFNGSKCSDSLWFFNENNNKLFFHHSLLKNIDFRKHGLIINYFTPLLTTVGGDEDENIKKVVLNAQRNILIERKLLHEITIKSPVAIKSFQELFIEKMNERDVFKRFYRDYSLETKADINEMMNEKDNLCYLKTWEYIGSGLYEIY</sequence>
<reference evidence="1" key="1">
    <citation type="journal article" date="2015" name="Proc. Natl. Acad. Sci. U.S.A.">
        <title>Networks of energetic and metabolic interactions define dynamics in microbial communities.</title>
        <authorList>
            <person name="Embree M."/>
            <person name="Liu J.K."/>
            <person name="Al-Bassam M.M."/>
            <person name="Zengler K."/>
        </authorList>
    </citation>
    <scope>NUCLEOTIDE SEQUENCE</scope>
</reference>
<protein>
    <submittedName>
        <fullName evidence="1">Radical sam domain protein</fullName>
    </submittedName>
</protein>
<organism evidence="1">
    <name type="scientific">hydrocarbon metagenome</name>
    <dbReference type="NCBI Taxonomy" id="938273"/>
    <lineage>
        <taxon>unclassified sequences</taxon>
        <taxon>metagenomes</taxon>
        <taxon>ecological metagenomes</taxon>
    </lineage>
</organism>
<gene>
    <name evidence="1" type="ORF">ASZ90_008493</name>
</gene>
<proteinExistence type="predicted"/>
<comment type="caution">
    <text evidence="1">The sequence shown here is derived from an EMBL/GenBank/DDBJ whole genome shotgun (WGS) entry which is preliminary data.</text>
</comment>
<dbReference type="AlphaFoldDB" id="A0A0W8FLK6"/>
<name>A0A0W8FLK6_9ZZZZ</name>